<organism evidence="3 4">
    <name type="scientific">Segatella baroniae F0067</name>
    <dbReference type="NCBI Taxonomy" id="1115809"/>
    <lineage>
        <taxon>Bacteria</taxon>
        <taxon>Pseudomonadati</taxon>
        <taxon>Bacteroidota</taxon>
        <taxon>Bacteroidia</taxon>
        <taxon>Bacteroidales</taxon>
        <taxon>Prevotellaceae</taxon>
        <taxon>Segatella</taxon>
    </lineage>
</organism>
<dbReference type="PANTHER" id="PTHR41775:SF1">
    <property type="entry name" value="PEPTIDASE M6-LIKE DOMAIN-CONTAINING PROTEIN"/>
    <property type="match status" value="1"/>
</dbReference>
<dbReference type="EMBL" id="AWEY01000043">
    <property type="protein sequence ID" value="ERK38248.1"/>
    <property type="molecule type" value="Genomic_DNA"/>
</dbReference>
<keyword evidence="4" id="KW-1185">Reference proteome</keyword>
<dbReference type="AlphaFoldDB" id="U2QA93"/>
<proteinExistence type="predicted"/>
<dbReference type="PATRIC" id="fig|1115809.3.peg.2449"/>
<dbReference type="GO" id="GO:0006508">
    <property type="term" value="P:proteolysis"/>
    <property type="evidence" value="ECO:0007669"/>
    <property type="project" value="UniProtKB-KW"/>
</dbReference>
<dbReference type="InterPro" id="IPR008757">
    <property type="entry name" value="Peptidase_M6-like_domain"/>
</dbReference>
<dbReference type="NCBIfam" id="TIGR03296">
    <property type="entry name" value="M6dom_TIGR03296"/>
    <property type="match status" value="1"/>
</dbReference>
<feature type="chain" id="PRO_5004633292" evidence="1">
    <location>
        <begin position="27"/>
        <end position="556"/>
    </location>
</feature>
<sequence length="556" mass="62346">MKIKKKTILHLLTIATLLVIQLPASAQDEILGRPGKCAFNEVNAQRTTRAIIPYNPVHIPTNLGPSKVVTIPVFLAEFQDVKFSVHQLNQAFEQYFNGETLVNLGNGNDRNFGSVRKYFHDISNGDFNVKFKIYGPVTLSKEMKYYGGTNISDGGDGSHREELVNEAVNLAQSMVSTSDAQTFDANNDGYIDCVYVIYAGMGKNFNAPVEEYPQAANTVWACTSVTNGTLAGKQIGWYSIAGELIPGKVKNTNDWYIQSIGVTCHELSHAMGLPDIYPPTSSAGYKNHNQNMEYWDLMDGGEYVNNGWHPTPYTAWEKHQLGWSVDIRKLTTSQTITMDKTILDQGPAYKIENPNNPYEYFIIENIKKTPDTWYQKAPNSGLLIYHVFFNNDNTETFAWVNATPGKPNMAVVPADGTCFSYDLLSTLTHLNQKERREYYRTQLAGDPFPGTAQTNKLDDTSNLPNFYWYTQGAIADKALYNSQYYKTNVALKNITEYNGTVTFEFIGDVTTGIDHLTNKQTTYSPIYTLNGHHVGTDATSLPKGIYIKNHKKFVVK</sequence>
<keyword evidence="1" id="KW-0732">Signal</keyword>
<name>U2QA93_9BACT</name>
<evidence type="ECO:0000313" key="4">
    <source>
        <dbReference type="Proteomes" id="UP000016648"/>
    </source>
</evidence>
<dbReference type="Pfam" id="PF05547">
    <property type="entry name" value="Peptidase_M6"/>
    <property type="match status" value="1"/>
</dbReference>
<dbReference type="Proteomes" id="UP000016648">
    <property type="component" value="Unassembled WGS sequence"/>
</dbReference>
<keyword evidence="3" id="KW-0645">Protease</keyword>
<evidence type="ECO:0000313" key="3">
    <source>
        <dbReference type="EMBL" id="ERK38248.1"/>
    </source>
</evidence>
<comment type="caution">
    <text evidence="3">The sequence shown here is derived from an EMBL/GenBank/DDBJ whole genome shotgun (WGS) entry which is preliminary data.</text>
</comment>
<accession>U2QA93</accession>
<feature type="signal peptide" evidence="1">
    <location>
        <begin position="1"/>
        <end position="26"/>
    </location>
</feature>
<dbReference type="PANTHER" id="PTHR41775">
    <property type="entry name" value="SECRETED PROTEIN-RELATED"/>
    <property type="match status" value="1"/>
</dbReference>
<feature type="domain" description="Peptidase M6-like" evidence="2">
    <location>
        <begin position="103"/>
        <end position="319"/>
    </location>
</feature>
<evidence type="ECO:0000256" key="1">
    <source>
        <dbReference type="SAM" id="SignalP"/>
    </source>
</evidence>
<dbReference type="GO" id="GO:0008237">
    <property type="term" value="F:metallopeptidase activity"/>
    <property type="evidence" value="ECO:0007669"/>
    <property type="project" value="UniProtKB-KW"/>
</dbReference>
<keyword evidence="3" id="KW-0482">Metalloprotease</keyword>
<keyword evidence="3" id="KW-0378">Hydrolase</keyword>
<dbReference type="RefSeq" id="WP_021590716.1">
    <property type="nucleotide sequence ID" value="NZ_AWEY01000043.1"/>
</dbReference>
<evidence type="ECO:0000259" key="2">
    <source>
        <dbReference type="Pfam" id="PF05547"/>
    </source>
</evidence>
<dbReference type="EC" id="3.4.24.-" evidence="3"/>
<gene>
    <name evidence="3" type="ORF">HMPREF9135_2250</name>
</gene>
<reference evidence="3 4" key="1">
    <citation type="submission" date="2013-08" db="EMBL/GenBank/DDBJ databases">
        <authorList>
            <person name="Durkin A.S."/>
            <person name="Haft D.R."/>
            <person name="McCorrison J."/>
            <person name="Torralba M."/>
            <person name="Gillis M."/>
            <person name="Haft D.H."/>
            <person name="Methe B."/>
            <person name="Sutton G."/>
            <person name="Nelson K.E."/>
        </authorList>
    </citation>
    <scope>NUCLEOTIDE SEQUENCE [LARGE SCALE GENOMIC DNA]</scope>
    <source>
        <strain evidence="3 4">F0067</strain>
    </source>
</reference>
<protein>
    <submittedName>
        <fullName evidence="3">M6 family metalloprotease domain protein</fullName>
        <ecNumber evidence="3">3.4.24.-</ecNumber>
    </submittedName>
</protein>